<dbReference type="HOGENOM" id="CLU_018003_0_1_1"/>
<gene>
    <name evidence="2" type="ORF">M422DRAFT_81945</name>
</gene>
<keyword evidence="3" id="KW-1185">Reference proteome</keyword>
<dbReference type="InterPro" id="IPR027417">
    <property type="entry name" value="P-loop_NTPase"/>
</dbReference>
<feature type="domain" description="G" evidence="1">
    <location>
        <begin position="1"/>
        <end position="66"/>
    </location>
</feature>
<dbReference type="Proteomes" id="UP000054279">
    <property type="component" value="Unassembled WGS sequence"/>
</dbReference>
<dbReference type="InterPro" id="IPR006073">
    <property type="entry name" value="GTP-bd"/>
</dbReference>
<dbReference type="SUPFAM" id="SSF52540">
    <property type="entry name" value="P-loop containing nucleoside triphosphate hydrolases"/>
    <property type="match status" value="1"/>
</dbReference>
<dbReference type="Gene3D" id="3.40.50.300">
    <property type="entry name" value="P-loop containing nucleotide triphosphate hydrolases"/>
    <property type="match status" value="1"/>
</dbReference>
<organism evidence="2 3">
    <name type="scientific">Sphaerobolus stellatus (strain SS14)</name>
    <dbReference type="NCBI Taxonomy" id="990650"/>
    <lineage>
        <taxon>Eukaryota</taxon>
        <taxon>Fungi</taxon>
        <taxon>Dikarya</taxon>
        <taxon>Basidiomycota</taxon>
        <taxon>Agaricomycotina</taxon>
        <taxon>Agaricomycetes</taxon>
        <taxon>Phallomycetidae</taxon>
        <taxon>Geastrales</taxon>
        <taxon>Sphaerobolaceae</taxon>
        <taxon>Sphaerobolus</taxon>
    </lineage>
</organism>
<dbReference type="OrthoDB" id="8954335at2759"/>
<feature type="non-terminal residue" evidence="2">
    <location>
        <position position="131"/>
    </location>
</feature>
<feature type="non-terminal residue" evidence="2">
    <location>
        <position position="1"/>
    </location>
</feature>
<reference evidence="2 3" key="1">
    <citation type="submission" date="2014-06" db="EMBL/GenBank/DDBJ databases">
        <title>Evolutionary Origins and Diversification of the Mycorrhizal Mutualists.</title>
        <authorList>
            <consortium name="DOE Joint Genome Institute"/>
            <consortium name="Mycorrhizal Genomics Consortium"/>
            <person name="Kohler A."/>
            <person name="Kuo A."/>
            <person name="Nagy L.G."/>
            <person name="Floudas D."/>
            <person name="Copeland A."/>
            <person name="Barry K.W."/>
            <person name="Cichocki N."/>
            <person name="Veneault-Fourrey C."/>
            <person name="LaButti K."/>
            <person name="Lindquist E.A."/>
            <person name="Lipzen A."/>
            <person name="Lundell T."/>
            <person name="Morin E."/>
            <person name="Murat C."/>
            <person name="Riley R."/>
            <person name="Ohm R."/>
            <person name="Sun H."/>
            <person name="Tunlid A."/>
            <person name="Henrissat B."/>
            <person name="Grigoriev I.V."/>
            <person name="Hibbett D.S."/>
            <person name="Martin F."/>
        </authorList>
    </citation>
    <scope>NUCLEOTIDE SEQUENCE [LARGE SCALE GENOMIC DNA]</scope>
    <source>
        <strain evidence="2 3">SS14</strain>
    </source>
</reference>
<dbReference type="GO" id="GO:0005525">
    <property type="term" value="F:GTP binding"/>
    <property type="evidence" value="ECO:0007669"/>
    <property type="project" value="InterPro"/>
</dbReference>
<dbReference type="AlphaFoldDB" id="A0A0C9VYK4"/>
<name>A0A0C9VYK4_SPHS4</name>
<accession>A0A0C9VYK4</accession>
<sequence length="131" mass="14523">LLGVTGSGKTSFISSVTGKDCGVGHTLQSCTARIKLFKSPNKENNNSRIILIDTPGFSRNDSSDIAVLKEIAHFLDKMQVHKGGVYVRGVLFFHRISDGDLHDKYLHLLEDICGNDFLKKVTIVTTMWDDI</sequence>
<dbReference type="EMBL" id="KN837122">
    <property type="protein sequence ID" value="KIJ43546.1"/>
    <property type="molecule type" value="Genomic_DNA"/>
</dbReference>
<protein>
    <recommendedName>
        <fullName evidence="1">G domain-containing protein</fullName>
    </recommendedName>
</protein>
<evidence type="ECO:0000313" key="2">
    <source>
        <dbReference type="EMBL" id="KIJ43546.1"/>
    </source>
</evidence>
<proteinExistence type="predicted"/>
<evidence type="ECO:0000259" key="1">
    <source>
        <dbReference type="Pfam" id="PF01926"/>
    </source>
</evidence>
<dbReference type="Pfam" id="PF01926">
    <property type="entry name" value="MMR_HSR1"/>
    <property type="match status" value="1"/>
</dbReference>
<evidence type="ECO:0000313" key="3">
    <source>
        <dbReference type="Proteomes" id="UP000054279"/>
    </source>
</evidence>